<evidence type="ECO:0000313" key="3">
    <source>
        <dbReference type="EMBL" id="KAK9950088.1"/>
    </source>
</evidence>
<keyword evidence="4" id="KW-1185">Reference proteome</keyword>
<dbReference type="Gene3D" id="3.40.640.10">
    <property type="entry name" value="Type I PLP-dependent aspartate aminotransferase-like (Major domain)"/>
    <property type="match status" value="1"/>
</dbReference>
<evidence type="ECO:0000256" key="1">
    <source>
        <dbReference type="ARBA" id="ARBA00022898"/>
    </source>
</evidence>
<evidence type="ECO:0000313" key="4">
    <source>
        <dbReference type="Proteomes" id="UP001457282"/>
    </source>
</evidence>
<dbReference type="InterPro" id="IPR000192">
    <property type="entry name" value="Aminotrans_V_dom"/>
</dbReference>
<dbReference type="PANTHER" id="PTHR43586:SF8">
    <property type="entry name" value="CYSTEINE DESULFURASE 1, CHLOROPLASTIC"/>
    <property type="match status" value="1"/>
</dbReference>
<name>A0AAW1YN51_RUBAR</name>
<dbReference type="PANTHER" id="PTHR43586">
    <property type="entry name" value="CYSTEINE DESULFURASE"/>
    <property type="match status" value="1"/>
</dbReference>
<accession>A0AAW1YN51</accession>
<dbReference type="EMBL" id="JBEDUW010000001">
    <property type="protein sequence ID" value="KAK9950088.1"/>
    <property type="molecule type" value="Genomic_DNA"/>
</dbReference>
<feature type="domain" description="Aminotransferase class V" evidence="2">
    <location>
        <begin position="107"/>
        <end position="429"/>
    </location>
</feature>
<dbReference type="InterPro" id="IPR015422">
    <property type="entry name" value="PyrdxlP-dep_Trfase_small"/>
</dbReference>
<dbReference type="Proteomes" id="UP001457282">
    <property type="component" value="Unassembled WGS sequence"/>
</dbReference>
<evidence type="ECO:0000259" key="2">
    <source>
        <dbReference type="Pfam" id="PF00266"/>
    </source>
</evidence>
<reference evidence="3 4" key="1">
    <citation type="journal article" date="2023" name="G3 (Bethesda)">
        <title>A chromosome-length genome assembly and annotation of blackberry (Rubus argutus, cv. 'Hillquist').</title>
        <authorList>
            <person name="Bruna T."/>
            <person name="Aryal R."/>
            <person name="Dudchenko O."/>
            <person name="Sargent D.J."/>
            <person name="Mead D."/>
            <person name="Buti M."/>
            <person name="Cavallini A."/>
            <person name="Hytonen T."/>
            <person name="Andres J."/>
            <person name="Pham M."/>
            <person name="Weisz D."/>
            <person name="Mascagni F."/>
            <person name="Usai G."/>
            <person name="Natali L."/>
            <person name="Bassil N."/>
            <person name="Fernandez G.E."/>
            <person name="Lomsadze A."/>
            <person name="Armour M."/>
            <person name="Olukolu B."/>
            <person name="Poorten T."/>
            <person name="Britton C."/>
            <person name="Davik J."/>
            <person name="Ashrafi H."/>
            <person name="Aiden E.L."/>
            <person name="Borodovsky M."/>
            <person name="Worthington M."/>
        </authorList>
    </citation>
    <scope>NUCLEOTIDE SEQUENCE [LARGE SCALE GENOMIC DNA]</scope>
    <source>
        <strain evidence="3">PI 553951</strain>
    </source>
</reference>
<organism evidence="3 4">
    <name type="scientific">Rubus argutus</name>
    <name type="common">Southern blackberry</name>
    <dbReference type="NCBI Taxonomy" id="59490"/>
    <lineage>
        <taxon>Eukaryota</taxon>
        <taxon>Viridiplantae</taxon>
        <taxon>Streptophyta</taxon>
        <taxon>Embryophyta</taxon>
        <taxon>Tracheophyta</taxon>
        <taxon>Spermatophyta</taxon>
        <taxon>Magnoliopsida</taxon>
        <taxon>eudicotyledons</taxon>
        <taxon>Gunneridae</taxon>
        <taxon>Pentapetalae</taxon>
        <taxon>rosids</taxon>
        <taxon>fabids</taxon>
        <taxon>Rosales</taxon>
        <taxon>Rosaceae</taxon>
        <taxon>Rosoideae</taxon>
        <taxon>Rosoideae incertae sedis</taxon>
        <taxon>Rubus</taxon>
    </lineage>
</organism>
<proteinExistence type="predicted"/>
<dbReference type="InterPro" id="IPR015421">
    <property type="entry name" value="PyrdxlP-dep_Trfase_major"/>
</dbReference>
<protein>
    <recommendedName>
        <fullName evidence="2">Aminotransferase class V domain-containing protein</fullName>
    </recommendedName>
</protein>
<sequence length="644" mass="72020">MELQFEFRDILGAGVTAPKIITNKSKTGPTTKCDDSCNSSISTSDESFRKLELEVPMSESAEPRLSWLRSQVIGVSLEFNSPFGKRRLTYADHTASGRSLHYIETFIINNVLPFYGNTHTSDSYVGHRTTKMVNEASKYIKKCLGGGDDDALLFCGQGTTSAIKRLQEVMGIAVPSILRERVINTLGTQERWVVFVGPYEHHSNLLSWRQTLAEVVEIGLNDDGLLDMDALRLQLESFKYAKRPMLGSFSACSNVTGIYSDTRAIARLVHQYGGFVCFDYAASGPYVEIDMRSGEIDGYDGVFLSPHKFVGGPGSPGILLMSKALYQLRSFPPSTCGGGTVDYVNGFSEEDTLYVEDIEERENGGTPQIIQTIRAALAFWVKDYIGYEVIEKQEQFYVKKALERLLPNKNIRILGNTSAKRQAILSFLIYSTSNSPTSNASIGYNMWGETENETVGNTRDKPLHGPFVAALLNDLFGIQARGGCSCAGPYGHALLEVDEPNSHAYRCAIQKGYVGLKPGWTRVSFPHYISNDEFDFIVSALEFIAAYGQRFLPLYSFNCRRGNNWTIKKQALQDLHIVARKSNCHYKLKHENINRHDAEKEGLLVSKFDSYLETATRIASLLPKFPPQRRLPQDIDINLLHFRV</sequence>
<keyword evidence="1" id="KW-0663">Pyridoxal phosphate</keyword>
<gene>
    <name evidence="3" type="ORF">M0R45_005591</name>
</gene>
<dbReference type="SUPFAM" id="SSF53383">
    <property type="entry name" value="PLP-dependent transferases"/>
    <property type="match status" value="1"/>
</dbReference>
<comment type="caution">
    <text evidence="3">The sequence shown here is derived from an EMBL/GenBank/DDBJ whole genome shotgun (WGS) entry which is preliminary data.</text>
</comment>
<dbReference type="InterPro" id="IPR015424">
    <property type="entry name" value="PyrdxlP-dep_Trfase"/>
</dbReference>
<dbReference type="AlphaFoldDB" id="A0AAW1YN51"/>
<dbReference type="Gene3D" id="3.90.1150.10">
    <property type="entry name" value="Aspartate Aminotransferase, domain 1"/>
    <property type="match status" value="1"/>
</dbReference>
<dbReference type="Pfam" id="PF00266">
    <property type="entry name" value="Aminotran_5"/>
    <property type="match status" value="1"/>
</dbReference>